<evidence type="ECO:0000256" key="3">
    <source>
        <dbReference type="ARBA" id="ARBA00022801"/>
    </source>
</evidence>
<dbReference type="Proteomes" id="UP000280935">
    <property type="component" value="Unassembled WGS sequence"/>
</dbReference>
<dbReference type="PANTHER" id="PTHR43270">
    <property type="entry name" value="BETA-ALA-HIS DIPEPTIDASE"/>
    <property type="match status" value="1"/>
</dbReference>
<dbReference type="OrthoDB" id="9761532at2"/>
<dbReference type="RefSeq" id="WP_125228882.1">
    <property type="nucleotide sequence ID" value="NZ_RQYT01000041.1"/>
</dbReference>
<name>A0A3P1WQ51_9ACTN</name>
<dbReference type="Gene3D" id="3.40.630.10">
    <property type="entry name" value="Zn peptidases"/>
    <property type="match status" value="1"/>
</dbReference>
<dbReference type="SUPFAM" id="SSF53187">
    <property type="entry name" value="Zn-dependent exopeptidases"/>
    <property type="match status" value="1"/>
</dbReference>
<evidence type="ECO:0000256" key="2">
    <source>
        <dbReference type="ARBA" id="ARBA00022723"/>
    </source>
</evidence>
<evidence type="ECO:0000313" key="5">
    <source>
        <dbReference type="EMBL" id="RRD48395.1"/>
    </source>
</evidence>
<dbReference type="NCBIfam" id="NF005914">
    <property type="entry name" value="PRK07907.1"/>
    <property type="match status" value="1"/>
</dbReference>
<reference evidence="5 6" key="1">
    <citation type="submission" date="2018-11" db="EMBL/GenBank/DDBJ databases">
        <title>Genomes From Bacteria Associated with the Canine Oral Cavity: a Test Case for Automated Genome-Based Taxonomic Assignment.</title>
        <authorList>
            <person name="Coil D.A."/>
            <person name="Jospin G."/>
            <person name="Darling A.E."/>
            <person name="Wallis C."/>
            <person name="Davis I.J."/>
            <person name="Harris S."/>
            <person name="Eisen J.A."/>
            <person name="Holcombe L.J."/>
            <person name="O'Flynn C."/>
        </authorList>
    </citation>
    <scope>NUCLEOTIDE SEQUENCE [LARGE SCALE GENOMIC DNA]</scope>
    <source>
        <strain evidence="5 6">OH2822_COT-296</strain>
    </source>
</reference>
<dbReference type="AlphaFoldDB" id="A0A3P1WQ51"/>
<protein>
    <submittedName>
        <fullName evidence="5">Dipeptidase</fullName>
    </submittedName>
</protein>
<dbReference type="GO" id="GO:0006508">
    <property type="term" value="P:proteolysis"/>
    <property type="evidence" value="ECO:0007669"/>
    <property type="project" value="UniProtKB-KW"/>
</dbReference>
<dbReference type="GO" id="GO:0046872">
    <property type="term" value="F:metal ion binding"/>
    <property type="evidence" value="ECO:0007669"/>
    <property type="project" value="UniProtKB-KW"/>
</dbReference>
<comment type="caution">
    <text evidence="5">The sequence shown here is derived from an EMBL/GenBank/DDBJ whole genome shotgun (WGS) entry which is preliminary data.</text>
</comment>
<dbReference type="Gene3D" id="3.30.70.360">
    <property type="match status" value="1"/>
</dbReference>
<feature type="domain" description="Peptidase M20 dimerisation" evidence="4">
    <location>
        <begin position="191"/>
        <end position="340"/>
    </location>
</feature>
<dbReference type="InterPro" id="IPR011650">
    <property type="entry name" value="Peptidase_M20_dimer"/>
</dbReference>
<evidence type="ECO:0000259" key="4">
    <source>
        <dbReference type="Pfam" id="PF07687"/>
    </source>
</evidence>
<sequence length="450" mass="47600">MTNLAWNVEQVLPSVIADLHELIAIPSISSMPEHDDDVLAAKDLVAEWMREAGAVEVRILDGGGKPAVWADFPGPEGAPTVLLYAHYDVQPIGDPDAWTSPAFSPEEREGRLYARGSADDKGGIAVHLAALRVLNGQLPVHVKVFIEGEEEIGSPSMPTLLERYRDELSADVFVIADSVNWEVGKPSFTTTLRGVVDCEVTVSTLEQGLHSGQFGGVVPDALTALCRLLATLHDEAGNVAIEGLVTAPGPELEYPEARLREETGLLPGVSQIGDGSVVERMWFRPSASVLAIDATPVAEASNTLIPSARAKVSVRIPPGQDPEAAAASLEEHLRTHAPWGSRVEISGGQSGAPSRIGLADERAEAARAAFREAFGTDAVEMGCGGSIPIVAEFAERNPGALVLVTAVTDPTSRMHGIDESMDLGDFAKAALAEALLLDRLGVVAQLCERS</sequence>
<keyword evidence="1" id="KW-0645">Protease</keyword>
<dbReference type="EMBL" id="RQYT01000041">
    <property type="protein sequence ID" value="RRD48395.1"/>
    <property type="molecule type" value="Genomic_DNA"/>
</dbReference>
<dbReference type="PANTHER" id="PTHR43270:SF12">
    <property type="entry name" value="SUCCINYL-DIAMINOPIMELATE DESUCCINYLASE"/>
    <property type="match status" value="1"/>
</dbReference>
<keyword evidence="2" id="KW-0479">Metal-binding</keyword>
<dbReference type="Pfam" id="PF07687">
    <property type="entry name" value="M20_dimer"/>
    <property type="match status" value="1"/>
</dbReference>
<organism evidence="5 6">
    <name type="scientific">Arachnia propionica</name>
    <dbReference type="NCBI Taxonomy" id="1750"/>
    <lineage>
        <taxon>Bacteria</taxon>
        <taxon>Bacillati</taxon>
        <taxon>Actinomycetota</taxon>
        <taxon>Actinomycetes</taxon>
        <taxon>Propionibacteriales</taxon>
        <taxon>Propionibacteriaceae</taxon>
        <taxon>Arachnia</taxon>
    </lineage>
</organism>
<evidence type="ECO:0000313" key="6">
    <source>
        <dbReference type="Proteomes" id="UP000280935"/>
    </source>
</evidence>
<dbReference type="GO" id="GO:0008233">
    <property type="term" value="F:peptidase activity"/>
    <property type="evidence" value="ECO:0007669"/>
    <property type="project" value="UniProtKB-KW"/>
</dbReference>
<dbReference type="InterPro" id="IPR002933">
    <property type="entry name" value="Peptidase_M20"/>
</dbReference>
<proteinExistence type="predicted"/>
<gene>
    <name evidence="5" type="ORF">EII35_12930</name>
</gene>
<evidence type="ECO:0000256" key="1">
    <source>
        <dbReference type="ARBA" id="ARBA00022670"/>
    </source>
</evidence>
<dbReference type="Pfam" id="PF01546">
    <property type="entry name" value="Peptidase_M20"/>
    <property type="match status" value="1"/>
</dbReference>
<dbReference type="InterPro" id="IPR051458">
    <property type="entry name" value="Cyt/Met_Dipeptidase"/>
</dbReference>
<accession>A0A3P1WQ51</accession>
<keyword evidence="3" id="KW-0378">Hydrolase</keyword>